<feature type="domain" description="Phospholipid/glycerol acyltransferase" evidence="7">
    <location>
        <begin position="1841"/>
        <end position="1966"/>
    </location>
</feature>
<name>A0A814PHN4_ADIRI</name>
<feature type="domain" description="Phospholipid/glycerol acyltransferase" evidence="7">
    <location>
        <begin position="1470"/>
        <end position="1595"/>
    </location>
</feature>
<keyword evidence="6" id="KW-0812">Transmembrane</keyword>
<evidence type="ECO:0000256" key="1">
    <source>
        <dbReference type="ARBA" id="ARBA00008655"/>
    </source>
</evidence>
<protein>
    <recommendedName>
        <fullName evidence="7">Phospholipid/glycerol acyltransferase domain-containing protein</fullName>
    </recommendedName>
</protein>
<dbReference type="InterPro" id="IPR029028">
    <property type="entry name" value="Alpha/beta_knot_MTases"/>
</dbReference>
<feature type="transmembrane region" description="Helical" evidence="6">
    <location>
        <begin position="2098"/>
        <end position="2120"/>
    </location>
</feature>
<dbReference type="CDD" id="cd18091">
    <property type="entry name" value="SpoU-like_TRM3-like"/>
    <property type="match status" value="1"/>
</dbReference>
<proteinExistence type="inferred from homology"/>
<dbReference type="InterPro" id="IPR001537">
    <property type="entry name" value="SpoU_MeTrfase"/>
</dbReference>
<dbReference type="Pfam" id="PF01553">
    <property type="entry name" value="Acyltransferase"/>
    <property type="match status" value="2"/>
</dbReference>
<dbReference type="SUPFAM" id="SSF69593">
    <property type="entry name" value="Glycerol-3-phosphate (1)-acyltransferase"/>
    <property type="match status" value="1"/>
</dbReference>
<accession>A0A814PHN4</accession>
<dbReference type="GO" id="GO:0003841">
    <property type="term" value="F:1-acylglycerol-3-phosphate O-acyltransferase activity"/>
    <property type="evidence" value="ECO:0007669"/>
    <property type="project" value="TreeGrafter"/>
</dbReference>
<dbReference type="GO" id="GO:0016423">
    <property type="term" value="F:tRNA (guanine) methyltransferase activity"/>
    <property type="evidence" value="ECO:0007669"/>
    <property type="project" value="InterPro"/>
</dbReference>
<dbReference type="Pfam" id="PF16076">
    <property type="entry name" value="Acyltransf_C"/>
    <property type="match status" value="2"/>
</dbReference>
<dbReference type="SMART" id="SM00563">
    <property type="entry name" value="PlsC"/>
    <property type="match status" value="2"/>
</dbReference>
<comment type="similarity">
    <text evidence="1">Belongs to the 1-acyl-sn-glycerol-3-phosphate acyltransferase family.</text>
</comment>
<dbReference type="GO" id="GO:0030488">
    <property type="term" value="P:tRNA methylation"/>
    <property type="evidence" value="ECO:0007669"/>
    <property type="project" value="InterPro"/>
</dbReference>
<dbReference type="Proteomes" id="UP000663828">
    <property type="component" value="Unassembled WGS sequence"/>
</dbReference>
<keyword evidence="9" id="KW-1185">Reference proteome</keyword>
<dbReference type="GO" id="GO:0012505">
    <property type="term" value="C:endomembrane system"/>
    <property type="evidence" value="ECO:0007669"/>
    <property type="project" value="TreeGrafter"/>
</dbReference>
<feature type="transmembrane region" description="Helical" evidence="6">
    <location>
        <begin position="1876"/>
        <end position="1895"/>
    </location>
</feature>
<evidence type="ECO:0000256" key="6">
    <source>
        <dbReference type="SAM" id="Phobius"/>
    </source>
</evidence>
<dbReference type="PANTHER" id="PTHR10983">
    <property type="entry name" value="1-ACYLGLYCEROL-3-PHOSPHATE ACYLTRANSFERASE-RELATED"/>
    <property type="match status" value="1"/>
</dbReference>
<organism evidence="8 9">
    <name type="scientific">Adineta ricciae</name>
    <name type="common">Rotifer</name>
    <dbReference type="NCBI Taxonomy" id="249248"/>
    <lineage>
        <taxon>Eukaryota</taxon>
        <taxon>Metazoa</taxon>
        <taxon>Spiralia</taxon>
        <taxon>Gnathifera</taxon>
        <taxon>Rotifera</taxon>
        <taxon>Eurotatoria</taxon>
        <taxon>Bdelloidea</taxon>
        <taxon>Adinetida</taxon>
        <taxon>Adinetidae</taxon>
        <taxon>Adineta</taxon>
    </lineage>
</organism>
<feature type="transmembrane region" description="Helical" evidence="6">
    <location>
        <begin position="2067"/>
        <end position="2086"/>
    </location>
</feature>
<feature type="transmembrane region" description="Helical" evidence="6">
    <location>
        <begin position="1721"/>
        <end position="1743"/>
    </location>
</feature>
<evidence type="ECO:0000256" key="5">
    <source>
        <dbReference type="SAM" id="MobiDB-lite"/>
    </source>
</evidence>
<evidence type="ECO:0000256" key="3">
    <source>
        <dbReference type="ARBA" id="ARBA00022679"/>
    </source>
</evidence>
<gene>
    <name evidence="8" type="ORF">XAT740_LOCUS18603</name>
</gene>
<evidence type="ECO:0000313" key="9">
    <source>
        <dbReference type="Proteomes" id="UP000663828"/>
    </source>
</evidence>
<keyword evidence="3" id="KW-0808">Transferase</keyword>
<keyword evidence="6" id="KW-1133">Transmembrane helix</keyword>
<dbReference type="InterPro" id="IPR032098">
    <property type="entry name" value="Acyltransf_C"/>
</dbReference>
<keyword evidence="6" id="KW-0472">Membrane</keyword>
<sequence length="2130" mass="248642">MEILLPFLNRYDLSQHISLSISNILAYATELAQQDKELEKLTRLFDALPSNFPLDPIPIACQLFDHLLQNASTIHQHRLLSSCLHLMKMEDRLHRIMRIFLIILDHEQSVELRELLCKLLSTIDSNILTALSIDWTRIESAIRSQHDPKYLTYLWRFLPKHYQSNLEQILVRTLPLIQNNDELLLLLTIELRSVRIFISMPSFWYLLQRALGDSSSNNDRVRKCALYLLKQVLADDEHEQVQLNDEKVNRLLVLFNDKFKSFWMDFIVVYEALDDGVVHLIKPVLTKFDRIYKLSLEYGLSLTWVFILLQRLFTTTSSPLARWTVRWFLQSMQLPDAQVESFFLETVLDWTSNNVIFLKGDELNECQAMEHYIESYLERWLNSTPNPSNTILTLFSRIQATKWSQISLVRVLYSFRAFAVSNQNRALLNDEHIKVLSTLILTQFHTFAPVLRLSAYKSLLDSVVELFNWSTCSTSSHLLKFLAFFDRPVFLSKHFSNISSHLTFDIRQLQNLIANFLSSDSTTTVSNARLFSTDNDLLQIRQITFLLDLLEIPNTDVLKTVFHPMIENIRTAYQRPYMSINNVRRSIELFSGLIQETYFHSSNFVKDGFSSSMRSITREGLSFIKTNCFKQPMAFAKLPIAFLIVGNHGDISRYLQELIHQIDTMTSQQTGNTCQPLVILFAHSTDWLLTNRLADFNVEWNTNFRTLPIFSKLLPLLNQPQANVSYADLLIAKYLLIANNISAIETCEHIVDDLFKASPKELPYLIRAIGALLRQTQITDEDKCKLVASTINVIHEIDHRMPTYWPCFTMFCQAISSSVTDTTLSSQLTDWFIQMFEKSKHVCGIINVILDSVVPVWTRERQVQSCYLSFIVECLIFGQTYQKDKKQQWQAEQLLEQDESLRLLIIQAHIVPEYRYDRNVRISVQLFLLHIWPSLHSVQQNDIVMQIIDKHRQLSLKERRPRFCTNSLEHRIMFRSLQCLLCLTSTIEDQSLLQLIYDYIVESIMRENEPSLRLLSEWIIIRLISHDQATRLNDLYEYLRDAPQHKTGTVCAWISIASHIANSLGNKMEQVGVNHFPIENFYHLFYLLHDQIEYINKIFGYISPMLIHSNFHIRTFTCSTIIKLLEFIEQHRLQHETPYEAYRWFKQTDEKSELGRYTAKLRHLFLYKFDSTRDFSLETIFYTLPKLSLLAEDEYLPADWFIELSKQLHLKFLLSVHNLSTILQSCQSGIWRLTAGGKSDTGGGQQQQQQDDEGSSTIQHKANPYPVVEASDDTELRGTIKRTELILVASLIDKQTNLGVFGIKEFVIGSIRILEDQQFLNLSMTAHKWLRIKQVQERELKDYLIDMQAQGYTIVAVEQTVNSQSLYEFPFPEKTLLLLGNEREGIRADLLSLVDATVEIPQAGVIRSLNVHLCSCIIWPFSKELYRKVNCFLALSIWSQFTFFAQWWSRSNCVLYINPSDLEKVRNEHAIVIMNHKYDIDWLAGWIICQRLGIMQGSKIVGKQSLKLVPIVGWCWIFTESIFLRRVWESDRETLVKDLRKVLANYPKNYYFNFLLFCEGTRFTEKKRIASMKIAREKGLPELKHHILPRTKGITLLLQGAENRIAAVYDLTVGFKKTGAVPTLLSILKGQECQAEIFVRRIPVSDIPHDTEQCSNWVHELYQEKDQIYDYFIKHDTFEGRGLPRTEIQRNYYDLIIELSWMLIIGLPSLFYLLKFFFTSSFLVQFITIGLICIATIGVRAMIAVTETERGSHYGEARKEVPVQIFLCYCFCASGLLLNFAQFLSWLTIWPFNKRLYRRINYYLGTLLWSQLTFLYTWWADSDITVYVDPEDIEHLKHEYALNLVNHRYEIDWLIGMTTAQKLGLLGGSKIVGKRSLSLIPILGWSWFFTESIFLRRVWESDKKVLERDIQQLVSGYPDDYFFNFLMACEGTRFTERKRLESMKYAKEKDLPELKYHVLPRTRGFTMILQGAKGKIPGVYNFMLAFTKDSASPRFRTLLNGRRCKAQLYVKRIPITEIPHEDESKCAQWLHELFQEKDRIYDHFVRHDTFDGLDVPKISLPRNYSDIAIELFWLIFIGLPSLKWFIQFLLVSTWSAKIIFGLVILIGYIILQGMINMSVIKLDAKNKKMK</sequence>
<comment type="caution">
    <text evidence="8">The sequence shown here is derived from an EMBL/GenBank/DDBJ whole genome shotgun (WGS) entry which is preliminary data.</text>
</comment>
<dbReference type="InterPro" id="IPR029026">
    <property type="entry name" value="tRNA_m1G_MTases_N"/>
</dbReference>
<evidence type="ECO:0000256" key="4">
    <source>
        <dbReference type="ARBA" id="ARBA00023315"/>
    </source>
</evidence>
<evidence type="ECO:0000259" key="7">
    <source>
        <dbReference type="SMART" id="SM00563"/>
    </source>
</evidence>
<dbReference type="EMBL" id="CAJNOR010001246">
    <property type="protein sequence ID" value="CAF1105842.1"/>
    <property type="molecule type" value="Genomic_DNA"/>
</dbReference>
<keyword evidence="2" id="KW-0489">Methyltransferase</keyword>
<dbReference type="PANTHER" id="PTHR10983:SF24">
    <property type="entry name" value="1-ACYLGLYCEROL-3-PHOSPHATE O-ACYLTRANSFERASE 3, ISOFORM E-RELATED"/>
    <property type="match status" value="1"/>
</dbReference>
<evidence type="ECO:0000313" key="8">
    <source>
        <dbReference type="EMBL" id="CAF1105842.1"/>
    </source>
</evidence>
<feature type="region of interest" description="Disordered" evidence="5">
    <location>
        <begin position="1238"/>
        <end position="1264"/>
    </location>
</feature>
<dbReference type="Gene3D" id="3.40.1280.10">
    <property type="match status" value="1"/>
</dbReference>
<dbReference type="SUPFAM" id="SSF75217">
    <property type="entry name" value="alpha/beta knot"/>
    <property type="match status" value="1"/>
</dbReference>
<feature type="transmembrane region" description="Helical" evidence="6">
    <location>
        <begin position="1763"/>
        <end position="1788"/>
    </location>
</feature>
<dbReference type="InterPro" id="IPR002123">
    <property type="entry name" value="Plipid/glycerol_acylTrfase"/>
</dbReference>
<feature type="transmembrane region" description="Helical" evidence="6">
    <location>
        <begin position="1692"/>
        <end position="1714"/>
    </location>
</feature>
<feature type="transmembrane region" description="Helical" evidence="6">
    <location>
        <begin position="1800"/>
        <end position="1819"/>
    </location>
</feature>
<dbReference type="CDD" id="cd07990">
    <property type="entry name" value="LPLAT_LCLAT1-like"/>
    <property type="match status" value="2"/>
</dbReference>
<dbReference type="Pfam" id="PF00588">
    <property type="entry name" value="SpoU_methylase"/>
    <property type="match status" value="1"/>
</dbReference>
<evidence type="ECO:0000256" key="2">
    <source>
        <dbReference type="ARBA" id="ARBA00022603"/>
    </source>
</evidence>
<dbReference type="InterPro" id="IPR044748">
    <property type="entry name" value="Trm3/TARBP1_C"/>
</dbReference>
<dbReference type="GO" id="GO:0003723">
    <property type="term" value="F:RNA binding"/>
    <property type="evidence" value="ECO:0007669"/>
    <property type="project" value="InterPro"/>
</dbReference>
<reference evidence="8" key="1">
    <citation type="submission" date="2021-02" db="EMBL/GenBank/DDBJ databases">
        <authorList>
            <person name="Nowell W R."/>
        </authorList>
    </citation>
    <scope>NUCLEOTIDE SEQUENCE</scope>
</reference>
<keyword evidence="4" id="KW-0012">Acyltransferase</keyword>